<dbReference type="RefSeq" id="WP_380711530.1">
    <property type="nucleotide sequence ID" value="NZ_JBHUML010000002.1"/>
</dbReference>
<dbReference type="EMBL" id="JBHUML010000002">
    <property type="protein sequence ID" value="MFD2704242.1"/>
    <property type="molecule type" value="Genomic_DNA"/>
</dbReference>
<name>A0ABW5SZC1_9BACI</name>
<keyword evidence="1" id="KW-0175">Coiled coil</keyword>
<feature type="coiled-coil region" evidence="1">
    <location>
        <begin position="56"/>
        <end position="83"/>
    </location>
</feature>
<evidence type="ECO:0000256" key="1">
    <source>
        <dbReference type="SAM" id="Coils"/>
    </source>
</evidence>
<protein>
    <submittedName>
        <fullName evidence="2">Uncharacterized protein</fullName>
    </submittedName>
</protein>
<accession>A0ABW5SZC1</accession>
<dbReference type="Proteomes" id="UP001597520">
    <property type="component" value="Unassembled WGS sequence"/>
</dbReference>
<keyword evidence="3" id="KW-1185">Reference proteome</keyword>
<evidence type="ECO:0000313" key="2">
    <source>
        <dbReference type="EMBL" id="MFD2704242.1"/>
    </source>
</evidence>
<reference evidence="3" key="1">
    <citation type="journal article" date="2019" name="Int. J. Syst. Evol. Microbiol.">
        <title>The Global Catalogue of Microorganisms (GCM) 10K type strain sequencing project: providing services to taxonomists for standard genome sequencing and annotation.</title>
        <authorList>
            <consortium name="The Broad Institute Genomics Platform"/>
            <consortium name="The Broad Institute Genome Sequencing Center for Infectious Disease"/>
            <person name="Wu L."/>
            <person name="Ma J."/>
        </authorList>
    </citation>
    <scope>NUCLEOTIDE SEQUENCE [LARGE SCALE GENOMIC DNA]</scope>
    <source>
        <strain evidence="3">KCTC 33792</strain>
    </source>
</reference>
<comment type="caution">
    <text evidence="2">The sequence shown here is derived from an EMBL/GenBank/DDBJ whole genome shotgun (WGS) entry which is preliminary data.</text>
</comment>
<organism evidence="2 3">
    <name type="scientific">Salibacterium lacus</name>
    <dbReference type="NCBI Taxonomy" id="1898109"/>
    <lineage>
        <taxon>Bacteria</taxon>
        <taxon>Bacillati</taxon>
        <taxon>Bacillota</taxon>
        <taxon>Bacilli</taxon>
        <taxon>Bacillales</taxon>
        <taxon>Bacillaceae</taxon>
    </lineage>
</organism>
<gene>
    <name evidence="2" type="ORF">ACFSUB_02080</name>
</gene>
<sequence length="100" mass="11922">MAVFDTDLIFSWSPWEYEMMMKGVQHKEIDRYDFMAQSALAREGAHRAKRPRLHQIFDAKKARRRLETGIKEEEEEIKRMIALNRTFQGFQPDFRKKGGS</sequence>
<proteinExistence type="predicted"/>
<evidence type="ECO:0000313" key="3">
    <source>
        <dbReference type="Proteomes" id="UP001597520"/>
    </source>
</evidence>